<name>A0A1C7M6G5_GRIFR</name>
<organism evidence="4 5">
    <name type="scientific">Grifola frondosa</name>
    <name type="common">Maitake</name>
    <name type="synonym">Polyporus frondosus</name>
    <dbReference type="NCBI Taxonomy" id="5627"/>
    <lineage>
        <taxon>Eukaryota</taxon>
        <taxon>Fungi</taxon>
        <taxon>Dikarya</taxon>
        <taxon>Basidiomycota</taxon>
        <taxon>Agaricomycotina</taxon>
        <taxon>Agaricomycetes</taxon>
        <taxon>Polyporales</taxon>
        <taxon>Grifolaceae</taxon>
        <taxon>Grifola</taxon>
    </lineage>
</organism>
<dbReference type="InterPro" id="IPR008030">
    <property type="entry name" value="NmrA-like"/>
</dbReference>
<keyword evidence="5" id="KW-1185">Reference proteome</keyword>
<dbReference type="PANTHER" id="PTHR42748:SF14">
    <property type="entry name" value="SNOAL-LIKE DOMAIN-CONTAINING PROTEIN"/>
    <property type="match status" value="1"/>
</dbReference>
<protein>
    <submittedName>
        <fullName evidence="4">NmrA-like family domain-containing protein 1</fullName>
    </submittedName>
</protein>
<dbReference type="AlphaFoldDB" id="A0A1C7M6G5"/>
<dbReference type="Gene3D" id="3.40.50.720">
    <property type="entry name" value="NAD(P)-binding Rossmann-like Domain"/>
    <property type="match status" value="1"/>
</dbReference>
<sequence>MALNTRTHPQQLILVIGATGAQGSAVINKLLAPCSDGSPSPYAVRAMTRDLGSRRAKEFASRGIECVQGAFDDFPSVAAALEGAYGAWVNTDGFTVGEEKEVWAGIRIFEIAKQVGTLKHYIWSSLDYALKEGHYDCKYRCEHYDGKGRVADWIKSQSNEVDEDGMTWSIVTSGPYMDMLFNMMFGPLKRRADGTVVFATPIGDGHIPMIALSDLGFFARYTFDNRAYTAGKELKIASDWVGWEYLTETFRKVTGQKTEIIYQTLDEWFDNFEGVNKPIANERREGDGSTTWRTNFAGWWALWRDDIIRRDFAWIRKINPEGHTLESWMRENAYTGELQRDNVLKNSEDGKTISPRRDRILQL</sequence>
<reference evidence="4 5" key="1">
    <citation type="submission" date="2016-03" db="EMBL/GenBank/DDBJ databases">
        <title>Whole genome sequencing of Grifola frondosa 9006-11.</title>
        <authorList>
            <person name="Min B."/>
            <person name="Park H."/>
            <person name="Kim J.-G."/>
            <person name="Cho H."/>
            <person name="Oh Y.-L."/>
            <person name="Kong W.-S."/>
            <person name="Choi I.-G."/>
        </authorList>
    </citation>
    <scope>NUCLEOTIDE SEQUENCE [LARGE SCALE GENOMIC DNA]</scope>
    <source>
        <strain evidence="4 5">9006-11</strain>
    </source>
</reference>
<evidence type="ECO:0000256" key="1">
    <source>
        <dbReference type="ARBA" id="ARBA00006328"/>
    </source>
</evidence>
<evidence type="ECO:0000256" key="2">
    <source>
        <dbReference type="ARBA" id="ARBA00022857"/>
    </source>
</evidence>
<dbReference type="OMA" id="PGAYVNW"/>
<dbReference type="EMBL" id="LUGG01000009">
    <property type="protein sequence ID" value="OBZ72432.1"/>
    <property type="molecule type" value="Genomic_DNA"/>
</dbReference>
<feature type="domain" description="NmrA-like" evidence="3">
    <location>
        <begin position="10"/>
        <end position="271"/>
    </location>
</feature>
<proteinExistence type="inferred from homology"/>
<dbReference type="PANTHER" id="PTHR42748">
    <property type="entry name" value="NITROGEN METABOLITE REPRESSION PROTEIN NMRA FAMILY MEMBER"/>
    <property type="match status" value="1"/>
</dbReference>
<keyword evidence="2" id="KW-0521">NADP</keyword>
<dbReference type="InterPro" id="IPR051164">
    <property type="entry name" value="NmrA-like_oxidored"/>
</dbReference>
<dbReference type="CDD" id="cd05251">
    <property type="entry name" value="NmrA_like_SDR_a"/>
    <property type="match status" value="1"/>
</dbReference>
<evidence type="ECO:0000313" key="5">
    <source>
        <dbReference type="Proteomes" id="UP000092993"/>
    </source>
</evidence>
<evidence type="ECO:0000313" key="4">
    <source>
        <dbReference type="EMBL" id="OBZ72432.1"/>
    </source>
</evidence>
<dbReference type="Pfam" id="PF05368">
    <property type="entry name" value="NmrA"/>
    <property type="match status" value="1"/>
</dbReference>
<dbReference type="SUPFAM" id="SSF51735">
    <property type="entry name" value="NAD(P)-binding Rossmann-fold domains"/>
    <property type="match status" value="1"/>
</dbReference>
<dbReference type="Gene3D" id="3.90.25.10">
    <property type="entry name" value="UDP-galactose 4-epimerase, domain 1"/>
    <property type="match status" value="1"/>
</dbReference>
<comment type="caution">
    <text evidence="4">The sequence shown here is derived from an EMBL/GenBank/DDBJ whole genome shotgun (WGS) entry which is preliminary data.</text>
</comment>
<dbReference type="GO" id="GO:0005634">
    <property type="term" value="C:nucleus"/>
    <property type="evidence" value="ECO:0007669"/>
    <property type="project" value="TreeGrafter"/>
</dbReference>
<dbReference type="InterPro" id="IPR036291">
    <property type="entry name" value="NAD(P)-bd_dom_sf"/>
</dbReference>
<accession>A0A1C7M6G5</accession>
<gene>
    <name evidence="4" type="primary">NMRAL1_0</name>
    <name evidence="4" type="ORF">A0H81_07669</name>
</gene>
<dbReference type="Proteomes" id="UP000092993">
    <property type="component" value="Unassembled WGS sequence"/>
</dbReference>
<dbReference type="STRING" id="5627.A0A1C7M6G5"/>
<dbReference type="OrthoDB" id="300709at2759"/>
<evidence type="ECO:0000259" key="3">
    <source>
        <dbReference type="Pfam" id="PF05368"/>
    </source>
</evidence>
<comment type="similarity">
    <text evidence="1">Belongs to the NmrA-type oxidoreductase family.</text>
</comment>